<comment type="caution">
    <text evidence="2">The sequence shown here is derived from an EMBL/GenBank/DDBJ whole genome shotgun (WGS) entry which is preliminary data.</text>
</comment>
<keyword evidence="1" id="KW-0812">Transmembrane</keyword>
<dbReference type="GO" id="GO:0005886">
    <property type="term" value="C:plasma membrane"/>
    <property type="evidence" value="ECO:0007669"/>
    <property type="project" value="TreeGrafter"/>
</dbReference>
<keyword evidence="1" id="KW-0472">Membrane</keyword>
<accession>A0A9D1HPM9</accession>
<gene>
    <name evidence="2" type="ORF">IAD15_03880</name>
</gene>
<dbReference type="PANTHER" id="PTHR35813:SF1">
    <property type="entry name" value="INNER MEMBRANE PROTEIN YBAN"/>
    <property type="match status" value="1"/>
</dbReference>
<reference evidence="2" key="2">
    <citation type="journal article" date="2021" name="PeerJ">
        <title>Extensive microbial diversity within the chicken gut microbiome revealed by metagenomics and culture.</title>
        <authorList>
            <person name="Gilroy R."/>
            <person name="Ravi A."/>
            <person name="Getino M."/>
            <person name="Pursley I."/>
            <person name="Horton D.L."/>
            <person name="Alikhan N.F."/>
            <person name="Baker D."/>
            <person name="Gharbi K."/>
            <person name="Hall N."/>
            <person name="Watson M."/>
            <person name="Adriaenssens E.M."/>
            <person name="Foster-Nyarko E."/>
            <person name="Jarju S."/>
            <person name="Secka A."/>
            <person name="Antonio M."/>
            <person name="Oren A."/>
            <person name="Chaudhuri R.R."/>
            <person name="La Ragione R."/>
            <person name="Hildebrand F."/>
            <person name="Pallen M.J."/>
        </authorList>
    </citation>
    <scope>NUCLEOTIDE SEQUENCE</scope>
    <source>
        <strain evidence="2">CHK195-11698</strain>
    </source>
</reference>
<dbReference type="InterPro" id="IPR007401">
    <property type="entry name" value="DUF454"/>
</dbReference>
<dbReference type="Pfam" id="PF04304">
    <property type="entry name" value="DUF454"/>
    <property type="match status" value="1"/>
</dbReference>
<protein>
    <submittedName>
        <fullName evidence="2">YbaN family protein</fullName>
    </submittedName>
</protein>
<dbReference type="PIRSF" id="PIRSF016789">
    <property type="entry name" value="DUF454"/>
    <property type="match status" value="1"/>
</dbReference>
<feature type="transmembrane region" description="Helical" evidence="1">
    <location>
        <begin position="6"/>
        <end position="39"/>
    </location>
</feature>
<proteinExistence type="predicted"/>
<organism evidence="2 3">
    <name type="scientific">Candidatus Fimiplasma intestinipullorum</name>
    <dbReference type="NCBI Taxonomy" id="2840825"/>
    <lineage>
        <taxon>Bacteria</taxon>
        <taxon>Bacillati</taxon>
        <taxon>Bacillota</taxon>
        <taxon>Clostridia</taxon>
        <taxon>Eubacteriales</taxon>
        <taxon>Candidatus Fimiplasma</taxon>
    </lineage>
</organism>
<sequence length="123" mass="14528">MRYIYLGLAMLFLGIGAIGVVLPILPTTPCLLLASFFFAKGSTRFHRWFLSTKLYQKHLDGFVRERAMTLRTKLSILLPVSAMLLFVIWMVDHWHVRLLIGCVMLFKYYYFFFRIRTIREVEA</sequence>
<reference evidence="2" key="1">
    <citation type="submission" date="2020-10" db="EMBL/GenBank/DDBJ databases">
        <authorList>
            <person name="Gilroy R."/>
        </authorList>
    </citation>
    <scope>NUCLEOTIDE SEQUENCE</scope>
    <source>
        <strain evidence="2">CHK195-11698</strain>
    </source>
</reference>
<evidence type="ECO:0000313" key="2">
    <source>
        <dbReference type="EMBL" id="HIU13189.1"/>
    </source>
</evidence>
<dbReference type="EMBL" id="DVMJ01000030">
    <property type="protein sequence ID" value="HIU13189.1"/>
    <property type="molecule type" value="Genomic_DNA"/>
</dbReference>
<dbReference type="Proteomes" id="UP000824175">
    <property type="component" value="Unassembled WGS sequence"/>
</dbReference>
<keyword evidence="1" id="KW-1133">Transmembrane helix</keyword>
<feature type="transmembrane region" description="Helical" evidence="1">
    <location>
        <begin position="97"/>
        <end position="113"/>
    </location>
</feature>
<evidence type="ECO:0000313" key="3">
    <source>
        <dbReference type="Proteomes" id="UP000824175"/>
    </source>
</evidence>
<feature type="transmembrane region" description="Helical" evidence="1">
    <location>
        <begin position="74"/>
        <end position="91"/>
    </location>
</feature>
<evidence type="ECO:0000256" key="1">
    <source>
        <dbReference type="SAM" id="Phobius"/>
    </source>
</evidence>
<name>A0A9D1HPM9_9FIRM</name>
<dbReference type="AlphaFoldDB" id="A0A9D1HPM9"/>
<dbReference type="PANTHER" id="PTHR35813">
    <property type="entry name" value="INNER MEMBRANE PROTEIN YBAN"/>
    <property type="match status" value="1"/>
</dbReference>